<dbReference type="InterPro" id="IPR000835">
    <property type="entry name" value="HTH_MarR-typ"/>
</dbReference>
<dbReference type="PANTHER" id="PTHR33164:SF43">
    <property type="entry name" value="HTH-TYPE TRANSCRIPTIONAL REPRESSOR YETL"/>
    <property type="match status" value="1"/>
</dbReference>
<dbReference type="PANTHER" id="PTHR33164">
    <property type="entry name" value="TRANSCRIPTIONAL REGULATOR, MARR FAMILY"/>
    <property type="match status" value="1"/>
</dbReference>
<reference evidence="2" key="1">
    <citation type="journal article" date="2022" name="Int. J. Syst. Evol. Microbiol.">
        <title>Apilactobacillus apisilvae sp. nov., Nicolia spurrieriana gen. nov. sp. nov., Bombilactobacillus folatiphilus sp. nov. and Bombilactobacillus thymidiniphilus sp. nov., four new lactic acid bacterial isolates from stingless bees Tetragonula carbonaria and Austroplebeia australis.</title>
        <authorList>
            <person name="Oliphant S.A."/>
            <person name="Watson-Haigh N.S."/>
            <person name="Sumby K.M."/>
            <person name="Gardner J."/>
            <person name="Groom S."/>
            <person name="Jiranek V."/>
        </authorList>
    </citation>
    <scope>NUCLEOTIDE SEQUENCE</scope>
    <source>
        <strain evidence="2">SG4_D2</strain>
    </source>
</reference>
<protein>
    <submittedName>
        <fullName evidence="2">MarR family winged helix-turn-helix transcriptional regulator</fullName>
    </submittedName>
</protein>
<organism evidence="2 3">
    <name type="scientific">Bombilactobacillus folatiphilus</name>
    <dbReference type="NCBI Taxonomy" id="2923362"/>
    <lineage>
        <taxon>Bacteria</taxon>
        <taxon>Bacillati</taxon>
        <taxon>Bacillota</taxon>
        <taxon>Bacilli</taxon>
        <taxon>Lactobacillales</taxon>
        <taxon>Lactobacillaceae</taxon>
        <taxon>Bombilactobacillus</taxon>
    </lineage>
</organism>
<dbReference type="RefSeq" id="WP_249514413.1">
    <property type="nucleotide sequence ID" value="NZ_CP093366.1"/>
</dbReference>
<dbReference type="SUPFAM" id="SSF46785">
    <property type="entry name" value="Winged helix' DNA-binding domain"/>
    <property type="match status" value="1"/>
</dbReference>
<name>A0ABY4P8T3_9LACO</name>
<accession>A0ABY4P8T3</accession>
<dbReference type="Proteomes" id="UP000831495">
    <property type="component" value="Chromosome"/>
</dbReference>
<feature type="domain" description="HTH marR-type" evidence="1">
    <location>
        <begin position="2"/>
        <end position="148"/>
    </location>
</feature>
<evidence type="ECO:0000259" key="1">
    <source>
        <dbReference type="PROSITE" id="PS50995"/>
    </source>
</evidence>
<gene>
    <name evidence="2" type="ORF">MOO45_00120</name>
</gene>
<dbReference type="EMBL" id="CP093366">
    <property type="protein sequence ID" value="UQS82143.1"/>
    <property type="molecule type" value="Genomic_DNA"/>
</dbReference>
<dbReference type="Gene3D" id="1.10.10.10">
    <property type="entry name" value="Winged helix-like DNA-binding domain superfamily/Winged helix DNA-binding domain"/>
    <property type="match status" value="1"/>
</dbReference>
<dbReference type="InterPro" id="IPR039422">
    <property type="entry name" value="MarR/SlyA-like"/>
</dbReference>
<evidence type="ECO:0000313" key="3">
    <source>
        <dbReference type="Proteomes" id="UP000831495"/>
    </source>
</evidence>
<dbReference type="InterPro" id="IPR036390">
    <property type="entry name" value="WH_DNA-bd_sf"/>
</dbReference>
<evidence type="ECO:0000313" key="2">
    <source>
        <dbReference type="EMBL" id="UQS82143.1"/>
    </source>
</evidence>
<keyword evidence="3" id="KW-1185">Reference proteome</keyword>
<dbReference type="Pfam" id="PF12802">
    <property type="entry name" value="MarR_2"/>
    <property type="match status" value="1"/>
</dbReference>
<sequence>MADDVLQTLGPQIKIANTLIEKELNKRMAALIQDYRLTGPQITLMVYLYETKDHTVTQKEVADKFVLSHPTIRGIVRRLAAAHLIRVAPLASDRRQMTLSLAPAGLTLLKQHLPAIYQVMDEIDQKIVGSLSQQQQQQLSQALSQVIQNF</sequence>
<dbReference type="PROSITE" id="PS50995">
    <property type="entry name" value="HTH_MARR_2"/>
    <property type="match status" value="1"/>
</dbReference>
<dbReference type="SMART" id="SM00347">
    <property type="entry name" value="HTH_MARR"/>
    <property type="match status" value="1"/>
</dbReference>
<dbReference type="InterPro" id="IPR036388">
    <property type="entry name" value="WH-like_DNA-bd_sf"/>
</dbReference>
<proteinExistence type="predicted"/>